<name>A0A2T0UJK1_9MICO</name>
<dbReference type="OrthoDB" id="5150000at2"/>
<accession>A0A2T0UJK1</accession>
<dbReference type="RefSeq" id="WP_106297765.1">
    <property type="nucleotide sequence ID" value="NZ_PVTI01000014.1"/>
</dbReference>
<feature type="region of interest" description="Disordered" evidence="1">
    <location>
        <begin position="1"/>
        <end position="20"/>
    </location>
</feature>
<comment type="caution">
    <text evidence="3">The sequence shown here is derived from an EMBL/GenBank/DDBJ whole genome shotgun (WGS) entry which is preliminary data.</text>
</comment>
<evidence type="ECO:0000256" key="1">
    <source>
        <dbReference type="SAM" id="MobiDB-lite"/>
    </source>
</evidence>
<dbReference type="Proteomes" id="UP000237822">
    <property type="component" value="Unassembled WGS sequence"/>
</dbReference>
<keyword evidence="2" id="KW-1133">Transmembrane helix</keyword>
<reference evidence="3 4" key="1">
    <citation type="submission" date="2018-03" db="EMBL/GenBank/DDBJ databases">
        <title>Genomic Encyclopedia of Archaeal and Bacterial Type Strains, Phase II (KMG-II): from individual species to whole genera.</title>
        <authorList>
            <person name="Goeker M."/>
        </authorList>
    </citation>
    <scope>NUCLEOTIDE SEQUENCE [LARGE SCALE GENOMIC DNA]</scope>
    <source>
        <strain evidence="3 4">ATCC BAA-1496</strain>
    </source>
</reference>
<protein>
    <submittedName>
        <fullName evidence="3">Uncharacterized protein</fullName>
    </submittedName>
</protein>
<proteinExistence type="predicted"/>
<feature type="transmembrane region" description="Helical" evidence="2">
    <location>
        <begin position="143"/>
        <end position="160"/>
    </location>
</feature>
<feature type="transmembrane region" description="Helical" evidence="2">
    <location>
        <begin position="110"/>
        <end position="131"/>
    </location>
</feature>
<feature type="transmembrane region" description="Helical" evidence="2">
    <location>
        <begin position="220"/>
        <end position="238"/>
    </location>
</feature>
<dbReference type="AlphaFoldDB" id="A0A2T0UJK1"/>
<keyword evidence="4" id="KW-1185">Reference proteome</keyword>
<dbReference type="EMBL" id="PVTI01000014">
    <property type="protein sequence ID" value="PRY58038.1"/>
    <property type="molecule type" value="Genomic_DNA"/>
</dbReference>
<keyword evidence="2" id="KW-0472">Membrane</keyword>
<feature type="transmembrane region" description="Helical" evidence="2">
    <location>
        <begin position="61"/>
        <end position="78"/>
    </location>
</feature>
<evidence type="ECO:0000256" key="2">
    <source>
        <dbReference type="SAM" id="Phobius"/>
    </source>
</evidence>
<feature type="transmembrane region" description="Helical" evidence="2">
    <location>
        <begin position="166"/>
        <end position="185"/>
    </location>
</feature>
<feature type="transmembrane region" description="Helical" evidence="2">
    <location>
        <begin position="258"/>
        <end position="278"/>
    </location>
</feature>
<keyword evidence="2" id="KW-0812">Transmembrane</keyword>
<organism evidence="3 4">
    <name type="scientific">Knoellia remsis</name>
    <dbReference type="NCBI Taxonomy" id="407159"/>
    <lineage>
        <taxon>Bacteria</taxon>
        <taxon>Bacillati</taxon>
        <taxon>Actinomycetota</taxon>
        <taxon>Actinomycetes</taxon>
        <taxon>Micrococcales</taxon>
        <taxon>Intrasporangiaceae</taxon>
        <taxon>Knoellia</taxon>
    </lineage>
</organism>
<feature type="transmembrane region" description="Helical" evidence="2">
    <location>
        <begin position="85"/>
        <end position="104"/>
    </location>
</feature>
<gene>
    <name evidence="3" type="ORF">BCF74_11469</name>
</gene>
<sequence>MEATQPVSDSRAARRAAREERRRNPILPPIATERRVTLVLATILYAGLLALGFAADPALGAAAVAWGGIVLAWGWPGLLGSSSRFGSSIAIGVAGVIAPIVVALTPDQPFLRHLPVVVAGALLAMFLHQLLRRDGRPRLTQSIAVSAAGIAIATMGAAWVPLGRTFGGPHVVLAVAAAVALSSLADLSAPYDKVRPWMFPLAALLGLVGGGVTGRLLDDVGLLAGGVIGMVAAGLAHVMRRALAALPPVRGMRGQVTAAVAGVLIGAVPVLVLANFFVG</sequence>
<feature type="transmembrane region" description="Helical" evidence="2">
    <location>
        <begin position="36"/>
        <end position="55"/>
    </location>
</feature>
<evidence type="ECO:0000313" key="4">
    <source>
        <dbReference type="Proteomes" id="UP000237822"/>
    </source>
</evidence>
<evidence type="ECO:0000313" key="3">
    <source>
        <dbReference type="EMBL" id="PRY58038.1"/>
    </source>
</evidence>
<feature type="transmembrane region" description="Helical" evidence="2">
    <location>
        <begin position="197"/>
        <end position="214"/>
    </location>
</feature>